<proteinExistence type="predicted"/>
<keyword evidence="1" id="KW-0694">RNA-binding</keyword>
<keyword evidence="5" id="KW-1185">Reference proteome</keyword>
<evidence type="ECO:0000256" key="1">
    <source>
        <dbReference type="PROSITE-ProRule" id="PRU00117"/>
    </source>
</evidence>
<dbReference type="EMBL" id="CAMGYJ010000007">
    <property type="protein sequence ID" value="CAI0452482.1"/>
    <property type="molecule type" value="Genomic_DNA"/>
</dbReference>
<feature type="region of interest" description="Disordered" evidence="2">
    <location>
        <begin position="83"/>
        <end position="133"/>
    </location>
</feature>
<protein>
    <recommendedName>
        <fullName evidence="3">K Homology domain-containing protein</fullName>
    </recommendedName>
</protein>
<dbReference type="InterPro" id="IPR004087">
    <property type="entry name" value="KH_dom"/>
</dbReference>
<accession>A0AAV0N1N9</accession>
<feature type="compositionally biased region" description="Basic and acidic residues" evidence="2">
    <location>
        <begin position="83"/>
        <end position="102"/>
    </location>
</feature>
<dbReference type="GO" id="GO:0003723">
    <property type="term" value="F:RNA binding"/>
    <property type="evidence" value="ECO:0007669"/>
    <property type="project" value="UniProtKB-UniRule"/>
</dbReference>
<feature type="domain" description="K Homology" evidence="3">
    <location>
        <begin position="162"/>
        <end position="235"/>
    </location>
</feature>
<feature type="domain" description="K Homology" evidence="3">
    <location>
        <begin position="246"/>
        <end position="310"/>
    </location>
</feature>
<dbReference type="Gene3D" id="3.30.310.210">
    <property type="match status" value="1"/>
</dbReference>
<evidence type="ECO:0000256" key="2">
    <source>
        <dbReference type="SAM" id="MobiDB-lite"/>
    </source>
</evidence>
<dbReference type="Proteomes" id="UP001154282">
    <property type="component" value="Unassembled WGS sequence"/>
</dbReference>
<dbReference type="AlphaFoldDB" id="A0AAV0N1N9"/>
<evidence type="ECO:0000313" key="4">
    <source>
        <dbReference type="EMBL" id="CAI0452482.1"/>
    </source>
</evidence>
<dbReference type="PANTHER" id="PTHR10288">
    <property type="entry name" value="KH DOMAIN CONTAINING RNA BINDING PROTEIN"/>
    <property type="match status" value="1"/>
</dbReference>
<gene>
    <name evidence="4" type="ORF">LITE_LOCUS31239</name>
</gene>
<sequence length="425" mass="46083">MPSFSPAQEALFLIHERILESESEFVGGGGGGVNNRVAMRLVGSRMHVGCLLGKVLYLWQVVGDADAVKNAIAAISSRLRESQHRDRSNFHGRAHSPERVFPDEDYVPHMNNAPCRSSDDGHSFGSRSSGNNYRGDNYSARMPEFGIDSSSLPDGTQSSDGDELVFRMLCPTDKINIVVGEADGILKLLQNEIGVEIKISDPSSGSGEHKITILSEEGPDDDMFPAQEALLHIQTRIVDLVLDQDSVTKTWLLVPNSEVGCLVGRELLSEMERLTGAKVQIMTKLKVPAFISGTDELVQDSGGSVLETARPNESEQREDVPATMKRIPMTLVTRSILEVVIPDHAVPKLVTKSKNKLAQISEVSGAPPLLEAPDPAPPLETPPPFEAPDAARPFETLDFTPPSDTAQWLLVECSGTASATTTRRA</sequence>
<feature type="region of interest" description="Disordered" evidence="2">
    <location>
        <begin position="365"/>
        <end position="401"/>
    </location>
</feature>
<reference evidence="4" key="1">
    <citation type="submission" date="2022-08" db="EMBL/GenBank/DDBJ databases">
        <authorList>
            <person name="Gutierrez-Valencia J."/>
        </authorList>
    </citation>
    <scope>NUCLEOTIDE SEQUENCE</scope>
</reference>
<dbReference type="SUPFAM" id="SSF54791">
    <property type="entry name" value="Eukaryotic type KH-domain (KH-domain type I)"/>
    <property type="match status" value="1"/>
</dbReference>
<evidence type="ECO:0000313" key="5">
    <source>
        <dbReference type="Proteomes" id="UP001154282"/>
    </source>
</evidence>
<comment type="caution">
    <text evidence="4">The sequence shown here is derived from an EMBL/GenBank/DDBJ whole genome shotgun (WGS) entry which is preliminary data.</text>
</comment>
<evidence type="ECO:0000259" key="3">
    <source>
        <dbReference type="SMART" id="SM00322"/>
    </source>
</evidence>
<dbReference type="PROSITE" id="PS50084">
    <property type="entry name" value="KH_TYPE_1"/>
    <property type="match status" value="1"/>
</dbReference>
<feature type="compositionally biased region" description="Pro residues" evidence="2">
    <location>
        <begin position="374"/>
        <end position="386"/>
    </location>
</feature>
<organism evidence="4 5">
    <name type="scientific">Linum tenue</name>
    <dbReference type="NCBI Taxonomy" id="586396"/>
    <lineage>
        <taxon>Eukaryota</taxon>
        <taxon>Viridiplantae</taxon>
        <taxon>Streptophyta</taxon>
        <taxon>Embryophyta</taxon>
        <taxon>Tracheophyta</taxon>
        <taxon>Spermatophyta</taxon>
        <taxon>Magnoliopsida</taxon>
        <taxon>eudicotyledons</taxon>
        <taxon>Gunneridae</taxon>
        <taxon>Pentapetalae</taxon>
        <taxon>rosids</taxon>
        <taxon>fabids</taxon>
        <taxon>Malpighiales</taxon>
        <taxon>Linaceae</taxon>
        <taxon>Linum</taxon>
    </lineage>
</organism>
<name>A0AAV0N1N9_9ROSI</name>
<dbReference type="SMART" id="SM00322">
    <property type="entry name" value="KH"/>
    <property type="match status" value="2"/>
</dbReference>
<dbReference type="CDD" id="cd22459">
    <property type="entry name" value="KH-I_PEPPER_rpt1_like"/>
    <property type="match status" value="1"/>
</dbReference>
<feature type="non-terminal residue" evidence="4">
    <location>
        <position position="425"/>
    </location>
</feature>
<dbReference type="InterPro" id="IPR036612">
    <property type="entry name" value="KH_dom_type_1_sf"/>
</dbReference>